<keyword evidence="4" id="KW-1185">Reference proteome</keyword>
<dbReference type="EMBL" id="BAABCW010000001">
    <property type="protein sequence ID" value="GAA4107435.1"/>
    <property type="molecule type" value="Genomic_DNA"/>
</dbReference>
<dbReference type="SUPFAM" id="SSF49464">
    <property type="entry name" value="Carboxypeptidase regulatory domain-like"/>
    <property type="match status" value="1"/>
</dbReference>
<dbReference type="Proteomes" id="UP001500459">
    <property type="component" value="Unassembled WGS sequence"/>
</dbReference>
<evidence type="ECO:0000259" key="2">
    <source>
        <dbReference type="Pfam" id="PF14905"/>
    </source>
</evidence>
<evidence type="ECO:0000313" key="3">
    <source>
        <dbReference type="EMBL" id="GAA4107435.1"/>
    </source>
</evidence>
<protein>
    <submittedName>
        <fullName evidence="3">Outer membrane beta-barrel family protein</fullName>
    </submittedName>
</protein>
<feature type="signal peptide" evidence="1">
    <location>
        <begin position="1"/>
        <end position="18"/>
    </location>
</feature>
<reference evidence="4" key="1">
    <citation type="journal article" date="2019" name="Int. J. Syst. Evol. Microbiol.">
        <title>The Global Catalogue of Microorganisms (GCM) 10K type strain sequencing project: providing services to taxonomists for standard genome sequencing and annotation.</title>
        <authorList>
            <consortium name="The Broad Institute Genomics Platform"/>
            <consortium name="The Broad Institute Genome Sequencing Center for Infectious Disease"/>
            <person name="Wu L."/>
            <person name="Ma J."/>
        </authorList>
    </citation>
    <scope>NUCLEOTIDE SEQUENCE [LARGE SCALE GENOMIC DNA]</scope>
    <source>
        <strain evidence="4">JCM 17106</strain>
    </source>
</reference>
<dbReference type="InterPro" id="IPR041700">
    <property type="entry name" value="OMP_b-brl_3"/>
</dbReference>
<dbReference type="RefSeq" id="WP_344924059.1">
    <property type="nucleotide sequence ID" value="NZ_BAABCW010000001.1"/>
</dbReference>
<name>A0ABP7X8K6_9FLAO</name>
<evidence type="ECO:0000313" key="4">
    <source>
        <dbReference type="Proteomes" id="UP001500459"/>
    </source>
</evidence>
<comment type="caution">
    <text evidence="3">The sequence shown here is derived from an EMBL/GenBank/DDBJ whole genome shotgun (WGS) entry which is preliminary data.</text>
</comment>
<dbReference type="InterPro" id="IPR008969">
    <property type="entry name" value="CarboxyPept-like_regulatory"/>
</dbReference>
<dbReference type="Pfam" id="PF14905">
    <property type="entry name" value="OMP_b-brl_3"/>
    <property type="match status" value="1"/>
</dbReference>
<feature type="domain" description="Outer membrane protein beta-barrel" evidence="2">
    <location>
        <begin position="366"/>
        <end position="750"/>
    </location>
</feature>
<dbReference type="Gene3D" id="2.60.40.1120">
    <property type="entry name" value="Carboxypeptidase-like, regulatory domain"/>
    <property type="match status" value="1"/>
</dbReference>
<dbReference type="SUPFAM" id="SSF56935">
    <property type="entry name" value="Porins"/>
    <property type="match status" value="1"/>
</dbReference>
<gene>
    <name evidence="3" type="ORF">GCM10022393_02720</name>
</gene>
<proteinExistence type="predicted"/>
<feature type="chain" id="PRO_5046021418" evidence="1">
    <location>
        <begin position="19"/>
        <end position="773"/>
    </location>
</feature>
<keyword evidence="1" id="KW-0732">Signal</keyword>
<sequence length="773" mass="88318">MTRTLCILFFLFSYLSFAQQQHTLSGNITNQKKIPVETGKVVLRSENYQTIVSSTIIKNGKFSFDTIHKGKYIISIICQGYEPVSQSIQLDNNRSINIALQEHIQALDEVMIKTIKSNTTINNGDIKISIENSILESLPSAVEVLSKLPGIQISPDRESISVIGKGTPLIYLDHQRIDMNQLVSLPIESIKNIEIIDTPSAKYEAEGRSLILITRKNNRQDGYKFQVSEIASLQRRFTNYAGIHSSFKKKKLELRGNFNYNQIGFWEGGDSALTIQDYDIRYTDQVTSIGPRPQFLVGTGFFYQFSENTYISGQVNWRTQTDQFPIQSNAYLKEGGSESFINTQNEHDAQRDFLSSNLNFSHQMTSDSNLFFGLQYSNYIRAPKSTIFNNINDTGFQLSQYRDQKFQISVLAGRIDVEKVFTKGFKIDLGGSISFSNGYAFSDFDSINPVSTFFSEYEYDEKIYASYLQLSGTTHKIEYTAGIRSETNRVQGGFKNDEELLINRNKTTFFPTIKLAIPIDSTKSVSLSYNKTIARPNYLNASSISTYISPFSEYSRNVNLQPTITQEITTNFQYKKHSLNVGYFNHKNPTYSSIFYNPTENRITSSPENFEKESGYHIRLNTTTTYKLWNSTSSISVIQSKVIDTSAILMKTRPYLYYYSNNEFTLMPKTILALNFWGLTKQYSGVIKRNALFIIGASFSTTLFKELDIAINTNDIFRNMNFKEDRIINGIDHKSIFYVNAQEISLSLKYTFGKVKKSAFKNKDIDDNLDRIR</sequence>
<accession>A0ABP7X8K6</accession>
<evidence type="ECO:0000256" key="1">
    <source>
        <dbReference type="SAM" id="SignalP"/>
    </source>
</evidence>
<organism evidence="3 4">
    <name type="scientific">Aquimarina addita</name>
    <dbReference type="NCBI Taxonomy" id="870485"/>
    <lineage>
        <taxon>Bacteria</taxon>
        <taxon>Pseudomonadati</taxon>
        <taxon>Bacteroidota</taxon>
        <taxon>Flavobacteriia</taxon>
        <taxon>Flavobacteriales</taxon>
        <taxon>Flavobacteriaceae</taxon>
        <taxon>Aquimarina</taxon>
    </lineage>
</organism>